<keyword evidence="3" id="KW-0560">Oxidoreductase</keyword>
<proteinExistence type="inferred from homology"/>
<dbReference type="PROSITE" id="PS51352">
    <property type="entry name" value="THIOREDOXIN_2"/>
    <property type="match status" value="1"/>
</dbReference>
<dbReference type="InterPro" id="IPR013766">
    <property type="entry name" value="Thioredoxin_domain"/>
</dbReference>
<dbReference type="AlphaFoldDB" id="A0A1F7X7X6"/>
<protein>
    <recommendedName>
        <fullName evidence="7">Thioredoxin domain-containing protein</fullName>
    </recommendedName>
</protein>
<keyword evidence="6" id="KW-0472">Membrane</keyword>
<accession>A0A1F7X7X6</accession>
<sequence>MVIFFILTNESLKGRILNMAEKAKSSSKAKSLLEKLVPVLLVLSIVLAFAVGMLWQKISSLEKGSTDTTQKAAVQGSPKAAPNGKLSSDQAAKIPKVSDSDHIRGSKDAKVFLIEYSDFECPFCKKFHPTAQQIFNDYKGQVAWVYRHFPLDTLHSKARTEAEASECAKDQGGNDAFWKFIDKIYEVTPSNNGLALTDLPKFATQQGLNGTKLQACIDSGKYKEFVENQYQGGITAGVTGTPANFIVNSKGDVWLFPGAVSVDSLKTTIDEALK</sequence>
<evidence type="ECO:0000259" key="7">
    <source>
        <dbReference type="PROSITE" id="PS51352"/>
    </source>
</evidence>
<dbReference type="Proteomes" id="UP000178533">
    <property type="component" value="Unassembled WGS sequence"/>
</dbReference>
<reference evidence="8 9" key="1">
    <citation type="journal article" date="2016" name="Nat. Commun.">
        <title>Thousands of microbial genomes shed light on interconnected biogeochemical processes in an aquifer system.</title>
        <authorList>
            <person name="Anantharaman K."/>
            <person name="Brown C.T."/>
            <person name="Hug L.A."/>
            <person name="Sharon I."/>
            <person name="Castelle C.J."/>
            <person name="Probst A.J."/>
            <person name="Thomas B.C."/>
            <person name="Singh A."/>
            <person name="Wilkins M.J."/>
            <person name="Karaoz U."/>
            <person name="Brodie E.L."/>
            <person name="Williams K.H."/>
            <person name="Hubbard S.S."/>
            <person name="Banfield J.F."/>
        </authorList>
    </citation>
    <scope>NUCLEOTIDE SEQUENCE [LARGE SCALE GENOMIC DNA]</scope>
</reference>
<evidence type="ECO:0000313" key="8">
    <source>
        <dbReference type="EMBL" id="OGM11071.1"/>
    </source>
</evidence>
<evidence type="ECO:0000256" key="4">
    <source>
        <dbReference type="ARBA" id="ARBA00023157"/>
    </source>
</evidence>
<comment type="similarity">
    <text evidence="1">Belongs to the thioredoxin family. DsbA subfamily.</text>
</comment>
<evidence type="ECO:0000256" key="3">
    <source>
        <dbReference type="ARBA" id="ARBA00023002"/>
    </source>
</evidence>
<evidence type="ECO:0000313" key="9">
    <source>
        <dbReference type="Proteomes" id="UP000178533"/>
    </source>
</evidence>
<dbReference type="Gene3D" id="3.40.30.10">
    <property type="entry name" value="Glutaredoxin"/>
    <property type="match status" value="1"/>
</dbReference>
<organism evidence="8 9">
    <name type="scientific">Candidatus Woesebacteria bacterium RBG_16_36_11</name>
    <dbReference type="NCBI Taxonomy" id="1802481"/>
    <lineage>
        <taxon>Bacteria</taxon>
        <taxon>Candidatus Woeseibacteriota</taxon>
    </lineage>
</organism>
<keyword evidence="2" id="KW-0732">Signal</keyword>
<dbReference type="InterPro" id="IPR036249">
    <property type="entry name" value="Thioredoxin-like_sf"/>
</dbReference>
<keyword evidence="6" id="KW-0812">Transmembrane</keyword>
<dbReference type="Pfam" id="PF13462">
    <property type="entry name" value="Thioredoxin_4"/>
    <property type="match status" value="1"/>
</dbReference>
<feature type="transmembrane region" description="Helical" evidence="6">
    <location>
        <begin position="36"/>
        <end position="55"/>
    </location>
</feature>
<dbReference type="SUPFAM" id="SSF52833">
    <property type="entry name" value="Thioredoxin-like"/>
    <property type="match status" value="1"/>
</dbReference>
<evidence type="ECO:0000256" key="5">
    <source>
        <dbReference type="ARBA" id="ARBA00023284"/>
    </source>
</evidence>
<keyword evidence="5" id="KW-0676">Redox-active center</keyword>
<feature type="domain" description="Thioredoxin" evidence="7">
    <location>
        <begin position="75"/>
        <end position="274"/>
    </location>
</feature>
<dbReference type="InterPro" id="IPR012336">
    <property type="entry name" value="Thioredoxin-like_fold"/>
</dbReference>
<evidence type="ECO:0000256" key="1">
    <source>
        <dbReference type="ARBA" id="ARBA00005791"/>
    </source>
</evidence>
<evidence type="ECO:0000256" key="2">
    <source>
        <dbReference type="ARBA" id="ARBA00022729"/>
    </source>
</evidence>
<dbReference type="STRING" id="1802481.A2W13_02685"/>
<gene>
    <name evidence="8" type="ORF">A2W13_02685</name>
</gene>
<name>A0A1F7X7X6_9BACT</name>
<dbReference type="GO" id="GO:0016491">
    <property type="term" value="F:oxidoreductase activity"/>
    <property type="evidence" value="ECO:0007669"/>
    <property type="project" value="UniProtKB-KW"/>
</dbReference>
<keyword evidence="4" id="KW-1015">Disulfide bond</keyword>
<dbReference type="PANTHER" id="PTHR13887">
    <property type="entry name" value="GLUTATHIONE S-TRANSFERASE KAPPA"/>
    <property type="match status" value="1"/>
</dbReference>
<evidence type="ECO:0000256" key="6">
    <source>
        <dbReference type="SAM" id="Phobius"/>
    </source>
</evidence>
<dbReference type="PANTHER" id="PTHR13887:SF14">
    <property type="entry name" value="DISULFIDE BOND FORMATION PROTEIN D"/>
    <property type="match status" value="1"/>
</dbReference>
<dbReference type="EMBL" id="MGFT01000032">
    <property type="protein sequence ID" value="OGM11071.1"/>
    <property type="molecule type" value="Genomic_DNA"/>
</dbReference>
<keyword evidence="6" id="KW-1133">Transmembrane helix</keyword>
<comment type="caution">
    <text evidence="8">The sequence shown here is derived from an EMBL/GenBank/DDBJ whole genome shotgun (WGS) entry which is preliminary data.</text>
</comment>